<accession>X0YMJ1</accession>
<evidence type="ECO:0000313" key="1">
    <source>
        <dbReference type="EMBL" id="GAG48172.1"/>
    </source>
</evidence>
<sequence>AGSTDDLYEVTLSPTTGLLTSEIKVGDITSNTHAWTFNGDIAVSPDGVLYGHGKCNRHGYEFFSVDLDGNNFTVIKDSGYTNSLQLAFGDDGELYGHWATTSQDGDFWEVDTSTGALTWKSHNPGMWYTDLASGPRGEGKSGDLIAGQHIDVGDVIVSNDGTYLYVTYEITEPDWIITGTHLYVGKTNPETEPLTSAPGQFPYDDDDATSVTDTMVTYEIPLDDIDSYSMKLNK</sequence>
<feature type="non-terminal residue" evidence="1">
    <location>
        <position position="1"/>
    </location>
</feature>
<dbReference type="AlphaFoldDB" id="X0YMJ1"/>
<gene>
    <name evidence="1" type="ORF">S01H1_76994</name>
</gene>
<protein>
    <submittedName>
        <fullName evidence="1">Uncharacterized protein</fullName>
    </submittedName>
</protein>
<organism evidence="1">
    <name type="scientific">marine sediment metagenome</name>
    <dbReference type="NCBI Taxonomy" id="412755"/>
    <lineage>
        <taxon>unclassified sequences</taxon>
        <taxon>metagenomes</taxon>
        <taxon>ecological metagenomes</taxon>
    </lineage>
</organism>
<reference evidence="1" key="1">
    <citation type="journal article" date="2014" name="Front. Microbiol.">
        <title>High frequency of phylogenetically diverse reductive dehalogenase-homologous genes in deep subseafloor sedimentary metagenomes.</title>
        <authorList>
            <person name="Kawai M."/>
            <person name="Futagami T."/>
            <person name="Toyoda A."/>
            <person name="Takaki Y."/>
            <person name="Nishi S."/>
            <person name="Hori S."/>
            <person name="Arai W."/>
            <person name="Tsubouchi T."/>
            <person name="Morono Y."/>
            <person name="Uchiyama I."/>
            <person name="Ito T."/>
            <person name="Fujiyama A."/>
            <person name="Inagaki F."/>
            <person name="Takami H."/>
        </authorList>
    </citation>
    <scope>NUCLEOTIDE SEQUENCE</scope>
    <source>
        <strain evidence="1">Expedition CK06-06</strain>
    </source>
</reference>
<proteinExistence type="predicted"/>
<feature type="non-terminal residue" evidence="1">
    <location>
        <position position="234"/>
    </location>
</feature>
<dbReference type="InterPro" id="IPR011044">
    <property type="entry name" value="Quino_amine_DH_bsu"/>
</dbReference>
<name>X0YMJ1_9ZZZZ</name>
<dbReference type="EMBL" id="BARS01051727">
    <property type="protein sequence ID" value="GAG48172.1"/>
    <property type="molecule type" value="Genomic_DNA"/>
</dbReference>
<comment type="caution">
    <text evidence="1">The sequence shown here is derived from an EMBL/GenBank/DDBJ whole genome shotgun (WGS) entry which is preliminary data.</text>
</comment>
<dbReference type="SUPFAM" id="SSF50969">
    <property type="entry name" value="YVTN repeat-like/Quinoprotein amine dehydrogenase"/>
    <property type="match status" value="1"/>
</dbReference>